<dbReference type="InterPro" id="IPR059123">
    <property type="entry name" value="StrF_dom"/>
</dbReference>
<organism evidence="2 3">
    <name type="scientific">Pontibacter aydingkolensis</name>
    <dbReference type="NCBI Taxonomy" id="1911536"/>
    <lineage>
        <taxon>Bacteria</taxon>
        <taxon>Pseudomonadati</taxon>
        <taxon>Bacteroidota</taxon>
        <taxon>Cytophagia</taxon>
        <taxon>Cytophagales</taxon>
        <taxon>Hymenobacteraceae</taxon>
        <taxon>Pontibacter</taxon>
    </lineage>
</organism>
<gene>
    <name evidence="2" type="ORF">K0O23_09045</name>
</gene>
<protein>
    <submittedName>
        <fullName evidence="2">Glycosyltransferase family protein</fullName>
    </submittedName>
</protein>
<dbReference type="Gene3D" id="3.90.550.10">
    <property type="entry name" value="Spore Coat Polysaccharide Biosynthesis Protein SpsA, Chain A"/>
    <property type="match status" value="1"/>
</dbReference>
<dbReference type="Proteomes" id="UP000813018">
    <property type="component" value="Unassembled WGS sequence"/>
</dbReference>
<comment type="caution">
    <text evidence="2">The sequence shown here is derived from an EMBL/GenBank/DDBJ whole genome shotgun (WGS) entry which is preliminary data.</text>
</comment>
<proteinExistence type="predicted"/>
<sequence>MISIIICSVNNSNLKRVEANISKTVGCPHEVIAIDNSKNKYSIFTAYNAGAAQAKFDILCFMHEDVFFYSNNWGTALKNIFSSDSDIGLIGACGAIVKTDLPGSWIDTPQEFYVSGLINEVTDTRENSNSDWEEVVVIDGLLMVTTKSIWKDNPFPDRTGYHGYDLYYSLHLGTSKRIVVAKGIKTLHLSKGSFNGEWFCATMEIHEDFRENLPRCTQKNGAIISHAYMISAYKLVFHLHKHVNNFSDRARLMWKYILSNKNVSMLNKSKALYYWIRIRQV</sequence>
<dbReference type="SUPFAM" id="SSF53448">
    <property type="entry name" value="Nucleotide-diphospho-sugar transferases"/>
    <property type="match status" value="1"/>
</dbReference>
<accession>A0ABS7CTR5</accession>
<feature type="domain" description="Streptomycin biosynthesis protein StrF" evidence="1">
    <location>
        <begin position="4"/>
        <end position="181"/>
    </location>
</feature>
<evidence type="ECO:0000313" key="3">
    <source>
        <dbReference type="Proteomes" id="UP000813018"/>
    </source>
</evidence>
<dbReference type="InterPro" id="IPR029044">
    <property type="entry name" value="Nucleotide-diphossugar_trans"/>
</dbReference>
<evidence type="ECO:0000259" key="1">
    <source>
        <dbReference type="Pfam" id="PF13712"/>
    </source>
</evidence>
<dbReference type="RefSeq" id="WP_219877101.1">
    <property type="nucleotide sequence ID" value="NZ_JAHYXK010000006.1"/>
</dbReference>
<reference evidence="2 3" key="1">
    <citation type="journal article" date="2016" name="Int. J. Syst. Evol. Microbiol.">
        <title>Pontibacter aydingkolensis sp. nov., isolated from soil of a salt lake.</title>
        <authorList>
            <person name="Osman G."/>
            <person name="Zhang T."/>
            <person name="Lou K."/>
            <person name="Gao Y."/>
            <person name="Chang W."/>
            <person name="Lin Q."/>
            <person name="Yang H.M."/>
            <person name="Huo X.D."/>
            <person name="Wang N."/>
        </authorList>
    </citation>
    <scope>NUCLEOTIDE SEQUENCE [LARGE SCALE GENOMIC DNA]</scope>
    <source>
        <strain evidence="2 3">KACC 19255</strain>
    </source>
</reference>
<evidence type="ECO:0000313" key="2">
    <source>
        <dbReference type="EMBL" id="MBW7467213.1"/>
    </source>
</evidence>
<dbReference type="EMBL" id="JAHYXK010000006">
    <property type="protein sequence ID" value="MBW7467213.1"/>
    <property type="molecule type" value="Genomic_DNA"/>
</dbReference>
<keyword evidence="3" id="KW-1185">Reference proteome</keyword>
<dbReference type="Pfam" id="PF13712">
    <property type="entry name" value="Glyco_tranf_2_5"/>
    <property type="match status" value="1"/>
</dbReference>
<name>A0ABS7CTR5_9BACT</name>